<gene>
    <name evidence="1" type="ORF">NQ314_021045</name>
</gene>
<dbReference type="Proteomes" id="UP001162156">
    <property type="component" value="Unassembled WGS sequence"/>
</dbReference>
<dbReference type="AlphaFoldDB" id="A0AAV8WIM5"/>
<dbReference type="PANTHER" id="PTHR10174">
    <property type="entry name" value="ALPHA-TOCOPHEROL TRANSFER PROTEIN-RELATED"/>
    <property type="match status" value="1"/>
</dbReference>
<comment type="caution">
    <text evidence="1">The sequence shown here is derived from an EMBL/GenBank/DDBJ whole genome shotgun (WGS) entry which is preliminary data.</text>
</comment>
<name>A0AAV8WIM5_9CUCU</name>
<dbReference type="Gene3D" id="3.40.525.10">
    <property type="entry name" value="CRAL-TRIO lipid binding domain"/>
    <property type="match status" value="1"/>
</dbReference>
<proteinExistence type="predicted"/>
<evidence type="ECO:0000313" key="2">
    <source>
        <dbReference type="Proteomes" id="UP001162156"/>
    </source>
</evidence>
<sequence length="179" mass="21164">MYYTIRSLIPEMYEDKHPCLPHMQETFDMFYITPLPKPTKDLYRVIVMKIMAEPDDFDVDNFLGHLMNIIEVKIQEDVALGDVYLIDYVNFKMGHVVKMTPMHIRRAATAMEEILPKDYGGDEKSLQEINELWKQKMGEYKDRFDKLDVMRVKEELRPAPLKNNDILGYHGNFKKLDVD</sequence>
<protein>
    <submittedName>
        <fullName evidence="1">Uncharacterized protein</fullName>
    </submittedName>
</protein>
<reference evidence="1" key="1">
    <citation type="journal article" date="2023" name="Insect Mol. Biol.">
        <title>Genome sequencing provides insights into the evolution of gene families encoding plant cell wall-degrading enzymes in longhorned beetles.</title>
        <authorList>
            <person name="Shin N.R."/>
            <person name="Okamura Y."/>
            <person name="Kirsch R."/>
            <person name="Pauchet Y."/>
        </authorList>
    </citation>
    <scope>NUCLEOTIDE SEQUENCE</scope>
    <source>
        <strain evidence="1">RBIC_L_NR</strain>
    </source>
</reference>
<dbReference type="InterPro" id="IPR036865">
    <property type="entry name" value="CRAL-TRIO_dom_sf"/>
</dbReference>
<keyword evidence="2" id="KW-1185">Reference proteome</keyword>
<organism evidence="1 2">
    <name type="scientific">Rhamnusium bicolor</name>
    <dbReference type="NCBI Taxonomy" id="1586634"/>
    <lineage>
        <taxon>Eukaryota</taxon>
        <taxon>Metazoa</taxon>
        <taxon>Ecdysozoa</taxon>
        <taxon>Arthropoda</taxon>
        <taxon>Hexapoda</taxon>
        <taxon>Insecta</taxon>
        <taxon>Pterygota</taxon>
        <taxon>Neoptera</taxon>
        <taxon>Endopterygota</taxon>
        <taxon>Coleoptera</taxon>
        <taxon>Polyphaga</taxon>
        <taxon>Cucujiformia</taxon>
        <taxon>Chrysomeloidea</taxon>
        <taxon>Cerambycidae</taxon>
        <taxon>Lepturinae</taxon>
        <taxon>Rhagiini</taxon>
        <taxon>Rhamnusium</taxon>
    </lineage>
</organism>
<dbReference type="PANTHER" id="PTHR10174:SF222">
    <property type="entry name" value="GH10083P-RELATED"/>
    <property type="match status" value="1"/>
</dbReference>
<dbReference type="GO" id="GO:1902936">
    <property type="term" value="F:phosphatidylinositol bisphosphate binding"/>
    <property type="evidence" value="ECO:0007669"/>
    <property type="project" value="TreeGrafter"/>
</dbReference>
<dbReference type="GO" id="GO:0016020">
    <property type="term" value="C:membrane"/>
    <property type="evidence" value="ECO:0007669"/>
    <property type="project" value="TreeGrafter"/>
</dbReference>
<dbReference type="SUPFAM" id="SSF52087">
    <property type="entry name" value="CRAL/TRIO domain"/>
    <property type="match status" value="1"/>
</dbReference>
<dbReference type="EMBL" id="JANEYF010005847">
    <property type="protein sequence ID" value="KAJ8926574.1"/>
    <property type="molecule type" value="Genomic_DNA"/>
</dbReference>
<evidence type="ECO:0000313" key="1">
    <source>
        <dbReference type="EMBL" id="KAJ8926574.1"/>
    </source>
</evidence>
<accession>A0AAV8WIM5</accession>
<dbReference type="Gene3D" id="1.20.5.1200">
    <property type="entry name" value="Alpha-tocopherol transfer"/>
    <property type="match status" value="1"/>
</dbReference>